<organism evidence="1 2">
    <name type="scientific">Roseateles chitinivorans</name>
    <dbReference type="NCBI Taxonomy" id="2917965"/>
    <lineage>
        <taxon>Bacteria</taxon>
        <taxon>Pseudomonadati</taxon>
        <taxon>Pseudomonadota</taxon>
        <taxon>Betaproteobacteria</taxon>
        <taxon>Burkholderiales</taxon>
        <taxon>Sphaerotilaceae</taxon>
        <taxon>Roseateles</taxon>
    </lineage>
</organism>
<dbReference type="AlphaFoldDB" id="A0A2G9CDM7"/>
<dbReference type="PIRSF" id="PIRSF028477">
    <property type="entry name" value="UCP028477"/>
    <property type="match status" value="1"/>
</dbReference>
<dbReference type="OrthoDB" id="9000139at2"/>
<gene>
    <name evidence="1" type="ORF">CS062_09000</name>
</gene>
<keyword evidence="2" id="KW-1185">Reference proteome</keyword>
<comment type="caution">
    <text evidence="1">The sequence shown here is derived from an EMBL/GenBank/DDBJ whole genome shotgun (WGS) entry which is preliminary data.</text>
</comment>
<evidence type="ECO:0000313" key="2">
    <source>
        <dbReference type="Proteomes" id="UP000231501"/>
    </source>
</evidence>
<dbReference type="EMBL" id="PEOG01000019">
    <property type="protein sequence ID" value="PIM53609.1"/>
    <property type="molecule type" value="Genomic_DNA"/>
</dbReference>
<reference evidence="1 2" key="1">
    <citation type="submission" date="2017-11" db="EMBL/GenBank/DDBJ databases">
        <title>Draft genome sequence of Mitsuaria sp. HWN-4.</title>
        <authorList>
            <person name="Gundlapally S.R."/>
        </authorList>
    </citation>
    <scope>NUCLEOTIDE SEQUENCE [LARGE SCALE GENOMIC DNA]</scope>
    <source>
        <strain evidence="1 2">HWN-4</strain>
    </source>
</reference>
<name>A0A2G9CDM7_9BURK</name>
<dbReference type="Proteomes" id="UP000231501">
    <property type="component" value="Unassembled WGS sequence"/>
</dbReference>
<accession>A0A2G9CDM7</accession>
<dbReference type="InterPro" id="IPR014547">
    <property type="entry name" value="UCP028477"/>
</dbReference>
<dbReference type="Pfam" id="PF09916">
    <property type="entry name" value="DUF2145"/>
    <property type="match status" value="1"/>
</dbReference>
<proteinExistence type="predicted"/>
<sequence length="294" mass="31802">MVLGLALVRGAQAATFCDRGGEVPASEQDRQLQVVAVARRVLEASGVEAALVSRSGTDLSRFQLQYSHSGLALKDSRNGPWSVRQLYYACDESRARLYDQGLAGFLLSAGRTAPIRLAIVTLPGEAGDQLATRALDNRLALALLSPRYSASAYAFATRYQNCNQWVAELMGFAWTPGGEDPPDRAPDRAQAQRALRSLGYDPAPVLVPSHAVMFAAQFVPLIHSDDHPLDDLYAMRLKVSTPAALEAFAHQRVPQARRIELCASGGQIVVRRGWQPLPPDCRASAGDEILPLAS</sequence>
<evidence type="ECO:0008006" key="3">
    <source>
        <dbReference type="Google" id="ProtNLM"/>
    </source>
</evidence>
<evidence type="ECO:0000313" key="1">
    <source>
        <dbReference type="EMBL" id="PIM53609.1"/>
    </source>
</evidence>
<protein>
    <recommendedName>
        <fullName evidence="3">DUF2145 domain-containing protein</fullName>
    </recommendedName>
</protein>